<feature type="chain" id="PRO_5030718884" evidence="5">
    <location>
        <begin position="33"/>
        <end position="521"/>
    </location>
</feature>
<dbReference type="InterPro" id="IPR039424">
    <property type="entry name" value="SBP_5"/>
</dbReference>
<dbReference type="GO" id="GO:0042938">
    <property type="term" value="P:dipeptide transport"/>
    <property type="evidence" value="ECO:0007669"/>
    <property type="project" value="TreeGrafter"/>
</dbReference>
<evidence type="ECO:0000256" key="4">
    <source>
        <dbReference type="ARBA" id="ARBA00022927"/>
    </source>
</evidence>
<proteinExistence type="inferred from homology"/>
<dbReference type="PANTHER" id="PTHR30290:SF38">
    <property type="entry name" value="D,D-DIPEPTIDE-BINDING PERIPLASMIC PROTEIN DDPA-RELATED"/>
    <property type="match status" value="1"/>
</dbReference>
<keyword evidence="4" id="KW-0653">Protein transport</keyword>
<protein>
    <submittedName>
        <fullName evidence="7">ABC transporter substrate-binding protein</fullName>
    </submittedName>
</protein>
<dbReference type="Gene3D" id="3.10.105.10">
    <property type="entry name" value="Dipeptide-binding Protein, Domain 3"/>
    <property type="match status" value="1"/>
</dbReference>
<evidence type="ECO:0000256" key="1">
    <source>
        <dbReference type="ARBA" id="ARBA00005695"/>
    </source>
</evidence>
<evidence type="ECO:0000256" key="5">
    <source>
        <dbReference type="SAM" id="SignalP"/>
    </source>
</evidence>
<organism evidence="7 8">
    <name type="scientific">Pseudomonas juntendi</name>
    <dbReference type="NCBI Taxonomy" id="2666183"/>
    <lineage>
        <taxon>Bacteria</taxon>
        <taxon>Pseudomonadati</taxon>
        <taxon>Pseudomonadota</taxon>
        <taxon>Gammaproteobacteria</taxon>
        <taxon>Pseudomonadales</taxon>
        <taxon>Pseudomonadaceae</taxon>
        <taxon>Pseudomonas</taxon>
    </lineage>
</organism>
<evidence type="ECO:0000256" key="2">
    <source>
        <dbReference type="ARBA" id="ARBA00022729"/>
    </source>
</evidence>
<keyword evidence="4" id="KW-0813">Transport</keyword>
<comment type="caution">
    <text evidence="7">The sequence shown here is derived from an EMBL/GenBank/DDBJ whole genome shotgun (WGS) entry which is preliminary data.</text>
</comment>
<dbReference type="InterPro" id="IPR030678">
    <property type="entry name" value="Peptide/Ni-bd"/>
</dbReference>
<reference evidence="7 8" key="1">
    <citation type="submission" date="2020-07" db="EMBL/GenBank/DDBJ databases">
        <title>Diversity of carbapenemase encoding genes among Pseudomonas putida group clinical isolates in a tertiary Brazilian hospital.</title>
        <authorList>
            <person name="Alberto-Lei F."/>
            <person name="Nodari C.S."/>
            <person name="Streling A.P."/>
            <person name="Paulino J.T."/>
            <person name="Bessa-Neto F.O."/>
            <person name="Cayo R."/>
            <person name="Gales A.C."/>
        </authorList>
    </citation>
    <scope>NUCLEOTIDE SEQUENCE [LARGE SCALE GENOMIC DNA]</scope>
    <source>
        <strain evidence="7 8">12273</strain>
    </source>
</reference>
<dbReference type="AlphaFoldDB" id="A0A7W2LLT2"/>
<dbReference type="PIRSF" id="PIRSF002741">
    <property type="entry name" value="MppA"/>
    <property type="match status" value="1"/>
</dbReference>
<name>A0A7W2LLT2_9PSED</name>
<evidence type="ECO:0000313" key="7">
    <source>
        <dbReference type="EMBL" id="MBA6143250.1"/>
    </source>
</evidence>
<feature type="domain" description="Solute-binding protein family 5" evidence="6">
    <location>
        <begin position="84"/>
        <end position="438"/>
    </location>
</feature>
<accession>A0A7W2LLT2</accession>
<dbReference type="Proteomes" id="UP000590738">
    <property type="component" value="Unassembled WGS sequence"/>
</dbReference>
<gene>
    <name evidence="7" type="ORF">H4B97_12355</name>
</gene>
<dbReference type="GO" id="GO:0043190">
    <property type="term" value="C:ATP-binding cassette (ABC) transporter complex"/>
    <property type="evidence" value="ECO:0007669"/>
    <property type="project" value="InterPro"/>
</dbReference>
<dbReference type="GO" id="GO:0015031">
    <property type="term" value="P:protein transport"/>
    <property type="evidence" value="ECO:0007669"/>
    <property type="project" value="UniProtKB-KW"/>
</dbReference>
<keyword evidence="3" id="KW-0571">Peptide transport</keyword>
<dbReference type="Gene3D" id="3.40.190.10">
    <property type="entry name" value="Periplasmic binding protein-like II"/>
    <property type="match status" value="1"/>
</dbReference>
<keyword evidence="2 5" id="KW-0732">Signal</keyword>
<sequence>MSRISVSPAFTFSRTFLLAASLGLGAWQTAMAAVPADTLMVGKPADPQTLDPGVTFDNNDWTITYPVYQRLMKYKVEGGKGSTEVEGDLASEWSTSDDNLVWTFKLKPGNKFDDGAAVDATAVKYSVERLMKLKQGPSSIFPEDITVDVVDPVTVKFTLKKPFAPFLFALAHNGASIVNPDVEKHEKDVNAWLATHTAGSGAYRLASWQKGQSLTLEPNPHYSGKAPSLKKVVVRIIAEPSVRRLQLEQGDLDIIEDVPEDQVQALAKEKGYVTTAYPSLRVTYLYLNNKRPPLNDANARKAIVDALDYQGIVDGIAMGKAKLMNGPIPDGMWGYDSSLPAPKQDVDAAQQALSKASKKVSQLQFVYSDKDPAWEPIGLTLQAGLEALGVHMSMDKLANATLRERLGSGDFDIAIGNWSPDFADPYMFMNFWFDSANAGLAGNRSFYNNPKVDTLVREAASVNNVEQRMALYQQAQKIVVSDSAYAYIYQKSYTAPMREKVKGYVFNPMLEQVFDFAAMSK</sequence>
<comment type="similarity">
    <text evidence="1">Belongs to the bacterial solute-binding protein 5 family.</text>
</comment>
<dbReference type="EMBL" id="JACGCZ010000017">
    <property type="protein sequence ID" value="MBA6143250.1"/>
    <property type="molecule type" value="Genomic_DNA"/>
</dbReference>
<evidence type="ECO:0000259" key="6">
    <source>
        <dbReference type="Pfam" id="PF00496"/>
    </source>
</evidence>
<dbReference type="PANTHER" id="PTHR30290">
    <property type="entry name" value="PERIPLASMIC BINDING COMPONENT OF ABC TRANSPORTER"/>
    <property type="match status" value="1"/>
</dbReference>
<evidence type="ECO:0000313" key="8">
    <source>
        <dbReference type="Proteomes" id="UP000590738"/>
    </source>
</evidence>
<dbReference type="RefSeq" id="WP_050492236.1">
    <property type="nucleotide sequence ID" value="NZ_BQHP01000017.1"/>
</dbReference>
<dbReference type="InterPro" id="IPR000914">
    <property type="entry name" value="SBP_5_dom"/>
</dbReference>
<dbReference type="GO" id="GO:0030288">
    <property type="term" value="C:outer membrane-bounded periplasmic space"/>
    <property type="evidence" value="ECO:0007669"/>
    <property type="project" value="TreeGrafter"/>
</dbReference>
<dbReference type="SUPFAM" id="SSF53850">
    <property type="entry name" value="Periplasmic binding protein-like II"/>
    <property type="match status" value="1"/>
</dbReference>
<dbReference type="Gene3D" id="3.90.76.10">
    <property type="entry name" value="Dipeptide-binding Protein, Domain 1"/>
    <property type="match status" value="1"/>
</dbReference>
<evidence type="ECO:0000256" key="3">
    <source>
        <dbReference type="ARBA" id="ARBA00022856"/>
    </source>
</evidence>
<dbReference type="Pfam" id="PF00496">
    <property type="entry name" value="SBP_bac_5"/>
    <property type="match status" value="1"/>
</dbReference>
<feature type="signal peptide" evidence="5">
    <location>
        <begin position="1"/>
        <end position="32"/>
    </location>
</feature>
<dbReference type="CDD" id="cd08512">
    <property type="entry name" value="PBP2_NikA_DppA_OppA_like_7"/>
    <property type="match status" value="1"/>
</dbReference>
<dbReference type="GO" id="GO:1904680">
    <property type="term" value="F:peptide transmembrane transporter activity"/>
    <property type="evidence" value="ECO:0007669"/>
    <property type="project" value="TreeGrafter"/>
</dbReference>